<evidence type="ECO:0000256" key="3">
    <source>
        <dbReference type="ARBA" id="ARBA00023170"/>
    </source>
</evidence>
<proteinExistence type="predicted"/>
<accession>A0A183LKB4</accession>
<dbReference type="Proteomes" id="UP000277204">
    <property type="component" value="Unassembled WGS sequence"/>
</dbReference>
<evidence type="ECO:0000313" key="4">
    <source>
        <dbReference type="EMBL" id="VDO60655.1"/>
    </source>
</evidence>
<keyword evidence="2" id="KW-0804">Transcription</keyword>
<keyword evidence="1" id="KW-0805">Transcription regulation</keyword>
<dbReference type="Gene3D" id="1.10.565.10">
    <property type="entry name" value="Retinoid X Receptor"/>
    <property type="match status" value="1"/>
</dbReference>
<dbReference type="AlphaFoldDB" id="A0A183LKB4"/>
<dbReference type="InterPro" id="IPR035500">
    <property type="entry name" value="NHR-like_dom_sf"/>
</dbReference>
<dbReference type="STRING" id="48269.A0A183LKB4"/>
<sequence>MQLNDLDFADDLALLSHTQQQMQEKTTSVAAASAAVGLNIHKGKSKILRYNAACNNRITLDGEDLEDVKTFTYLGSIIDEQGGSDADVKARIGKARAAYLQLRNIWNSKQLSTNTKCCKTRHRLCLTQCRKSSGRNFCQHRSCRLRSRKRRLRRQRTLSGSKCFRSPLMHITSPDPHLLSCLQGCIHRIREPFTPDEQLETGIAVTLEQEYNRMDACIRRIIRVVKHLPYFSEVGKPAQLSLLRVSLQMSFHPF</sequence>
<keyword evidence="5" id="KW-1185">Reference proteome</keyword>
<reference evidence="4 5" key="1">
    <citation type="submission" date="2018-11" db="EMBL/GenBank/DDBJ databases">
        <authorList>
            <consortium name="Pathogen Informatics"/>
        </authorList>
    </citation>
    <scope>NUCLEOTIDE SEQUENCE [LARGE SCALE GENOMIC DNA]</scope>
    <source>
        <strain evidence="4 5">Zambia</strain>
    </source>
</reference>
<dbReference type="PANTHER" id="PTHR47027">
    <property type="entry name" value="REVERSE TRANSCRIPTASE DOMAIN-CONTAINING PROTEIN"/>
    <property type="match status" value="1"/>
</dbReference>
<evidence type="ECO:0000256" key="2">
    <source>
        <dbReference type="ARBA" id="ARBA00023163"/>
    </source>
</evidence>
<organism evidence="4 5">
    <name type="scientific">Schistosoma margrebowiei</name>
    <dbReference type="NCBI Taxonomy" id="48269"/>
    <lineage>
        <taxon>Eukaryota</taxon>
        <taxon>Metazoa</taxon>
        <taxon>Spiralia</taxon>
        <taxon>Lophotrochozoa</taxon>
        <taxon>Platyhelminthes</taxon>
        <taxon>Trematoda</taxon>
        <taxon>Digenea</taxon>
        <taxon>Strigeidida</taxon>
        <taxon>Schistosomatoidea</taxon>
        <taxon>Schistosomatidae</taxon>
        <taxon>Schistosoma</taxon>
    </lineage>
</organism>
<protein>
    <submittedName>
        <fullName evidence="4">Uncharacterized protein</fullName>
    </submittedName>
</protein>
<dbReference type="EMBL" id="UZAI01001321">
    <property type="protein sequence ID" value="VDO60655.1"/>
    <property type="molecule type" value="Genomic_DNA"/>
</dbReference>
<dbReference type="PANTHER" id="PTHR47027:SF25">
    <property type="entry name" value="REVERSE TRANSCRIPTASE DOMAIN-CONTAINING PROTEIN"/>
    <property type="match status" value="1"/>
</dbReference>
<name>A0A183LKB4_9TREM</name>
<evidence type="ECO:0000256" key="1">
    <source>
        <dbReference type="ARBA" id="ARBA00023015"/>
    </source>
</evidence>
<dbReference type="SUPFAM" id="SSF48508">
    <property type="entry name" value="Nuclear receptor ligand-binding domain"/>
    <property type="match status" value="1"/>
</dbReference>
<keyword evidence="3" id="KW-0675">Receptor</keyword>
<evidence type="ECO:0000313" key="5">
    <source>
        <dbReference type="Proteomes" id="UP000277204"/>
    </source>
</evidence>
<gene>
    <name evidence="4" type="ORF">SMRZ_LOCUS4239</name>
</gene>